<dbReference type="PRINTS" id="PR00952">
    <property type="entry name" value="TYPE3IMQPROT"/>
</dbReference>
<comment type="similarity">
    <text evidence="2">Belongs to the FliQ/MopD/SpaQ family.</text>
</comment>
<feature type="transmembrane region" description="Helical" evidence="7">
    <location>
        <begin position="12"/>
        <end position="37"/>
    </location>
</feature>
<accession>A0A1G6W7G6</accession>
<dbReference type="OrthoDB" id="9806440at2"/>
<name>A0A1G6W7G6_9GAMM</name>
<dbReference type="GO" id="GO:0009306">
    <property type="term" value="P:protein secretion"/>
    <property type="evidence" value="ECO:0007669"/>
    <property type="project" value="InterPro"/>
</dbReference>
<evidence type="ECO:0000256" key="1">
    <source>
        <dbReference type="ARBA" id="ARBA00004651"/>
    </source>
</evidence>
<dbReference type="AlphaFoldDB" id="A0A1G6W7G6"/>
<evidence type="ECO:0000313" key="9">
    <source>
        <dbReference type="Proteomes" id="UP000199603"/>
    </source>
</evidence>
<feature type="transmembrane region" description="Helical" evidence="7">
    <location>
        <begin position="49"/>
        <end position="70"/>
    </location>
</feature>
<dbReference type="Pfam" id="PF01313">
    <property type="entry name" value="Bac_export_3"/>
    <property type="match status" value="1"/>
</dbReference>
<dbReference type="EMBL" id="FNAG01000004">
    <property type="protein sequence ID" value="SDD61764.1"/>
    <property type="molecule type" value="Genomic_DNA"/>
</dbReference>
<dbReference type="GO" id="GO:0005886">
    <property type="term" value="C:plasma membrane"/>
    <property type="evidence" value="ECO:0007669"/>
    <property type="project" value="UniProtKB-SubCell"/>
</dbReference>
<dbReference type="Proteomes" id="UP000199603">
    <property type="component" value="Unassembled WGS sequence"/>
</dbReference>
<keyword evidence="8" id="KW-0966">Cell projection</keyword>
<keyword evidence="3" id="KW-1003">Cell membrane</keyword>
<organism evidence="8 9">
    <name type="scientific">Aquimonas voraii</name>
    <dbReference type="NCBI Taxonomy" id="265719"/>
    <lineage>
        <taxon>Bacteria</taxon>
        <taxon>Pseudomonadati</taxon>
        <taxon>Pseudomonadota</taxon>
        <taxon>Gammaproteobacteria</taxon>
        <taxon>Lysobacterales</taxon>
        <taxon>Lysobacteraceae</taxon>
        <taxon>Aquimonas</taxon>
    </lineage>
</organism>
<protein>
    <submittedName>
        <fullName evidence="8">Flagellar biosynthetic protein FliQ</fullName>
    </submittedName>
</protein>
<evidence type="ECO:0000256" key="4">
    <source>
        <dbReference type="ARBA" id="ARBA00022692"/>
    </source>
</evidence>
<evidence type="ECO:0000256" key="2">
    <source>
        <dbReference type="ARBA" id="ARBA00006156"/>
    </source>
</evidence>
<evidence type="ECO:0000256" key="5">
    <source>
        <dbReference type="ARBA" id="ARBA00022989"/>
    </source>
</evidence>
<keyword evidence="8" id="KW-0282">Flagellum</keyword>
<keyword evidence="4 7" id="KW-0812">Transmembrane</keyword>
<evidence type="ECO:0000256" key="3">
    <source>
        <dbReference type="ARBA" id="ARBA00022475"/>
    </source>
</evidence>
<dbReference type="PANTHER" id="PTHR34040">
    <property type="entry name" value="FLAGELLAR BIOSYNTHETIC PROTEIN FLIQ"/>
    <property type="match status" value="1"/>
</dbReference>
<sequence length="89" mass="9259">MTPDTVMSELQAALSMGLLVAMPLLGVALLIGVAIGLLQAATQVNEPSIAFIGKVFTMAAVLAIGGGWMLNQLVQFTIGLYQRIPSMLG</sequence>
<gene>
    <name evidence="8" type="ORF">SAMN04488509_104171</name>
</gene>
<keyword evidence="8" id="KW-0969">Cilium</keyword>
<reference evidence="8" key="1">
    <citation type="submission" date="2016-10" db="EMBL/GenBank/DDBJ databases">
        <authorList>
            <person name="de Groot N.N."/>
        </authorList>
    </citation>
    <scope>NUCLEOTIDE SEQUENCE [LARGE SCALE GENOMIC DNA]</scope>
    <source>
        <strain evidence="8">DSM 16957</strain>
    </source>
</reference>
<comment type="subcellular location">
    <subcellularLocation>
        <location evidence="1">Cell membrane</location>
        <topology evidence="1">Multi-pass membrane protein</topology>
    </subcellularLocation>
</comment>
<evidence type="ECO:0000256" key="6">
    <source>
        <dbReference type="ARBA" id="ARBA00023136"/>
    </source>
</evidence>
<evidence type="ECO:0000256" key="7">
    <source>
        <dbReference type="SAM" id="Phobius"/>
    </source>
</evidence>
<keyword evidence="9" id="KW-1185">Reference proteome</keyword>
<keyword evidence="6 7" id="KW-0472">Membrane</keyword>
<evidence type="ECO:0000313" key="8">
    <source>
        <dbReference type="EMBL" id="SDD61764.1"/>
    </source>
</evidence>
<dbReference type="STRING" id="265719.SAMN04488509_104171"/>
<keyword evidence="5 7" id="KW-1133">Transmembrane helix</keyword>
<dbReference type="InterPro" id="IPR002191">
    <property type="entry name" value="Bac_export_3"/>
</dbReference>
<dbReference type="PIRSF" id="PIRSF004669">
    <property type="entry name" value="FliQ"/>
    <property type="match status" value="1"/>
</dbReference>
<proteinExistence type="inferred from homology"/>
<dbReference type="PANTHER" id="PTHR34040:SF8">
    <property type="entry name" value="FLAGELLAR BIOSYNTHETIC PROTEIN FLIQ"/>
    <property type="match status" value="1"/>
</dbReference>